<dbReference type="InterPro" id="IPR047817">
    <property type="entry name" value="ABC2_TM_bact-type"/>
</dbReference>
<feature type="transmembrane region" description="Helical" evidence="8">
    <location>
        <begin position="347"/>
        <end position="365"/>
    </location>
</feature>
<keyword evidence="5 8" id="KW-0812">Transmembrane</keyword>
<feature type="transmembrane region" description="Helical" evidence="8">
    <location>
        <begin position="177"/>
        <end position="199"/>
    </location>
</feature>
<evidence type="ECO:0000313" key="10">
    <source>
        <dbReference type="EMBL" id="TVO37857.1"/>
    </source>
</evidence>
<dbReference type="GO" id="GO:0043190">
    <property type="term" value="C:ATP-binding cassette (ABC) transporter complex"/>
    <property type="evidence" value="ECO:0007669"/>
    <property type="project" value="InterPro"/>
</dbReference>
<keyword evidence="4 8" id="KW-1003">Cell membrane</keyword>
<evidence type="ECO:0000256" key="6">
    <source>
        <dbReference type="ARBA" id="ARBA00022989"/>
    </source>
</evidence>
<dbReference type="PRINTS" id="PR00164">
    <property type="entry name" value="ABC2TRNSPORT"/>
</dbReference>
<dbReference type="InterPro" id="IPR000412">
    <property type="entry name" value="ABC_2_transport"/>
</dbReference>
<dbReference type="AlphaFoldDB" id="A0A557PB24"/>
<dbReference type="Gene3D" id="3.40.1710.10">
    <property type="entry name" value="abc type-2 transporter like domain"/>
    <property type="match status" value="1"/>
</dbReference>
<feature type="domain" description="ABC transmembrane type-2" evidence="9">
    <location>
        <begin position="131"/>
        <end position="368"/>
    </location>
</feature>
<feature type="transmembrane region" description="Helical" evidence="8">
    <location>
        <begin position="225"/>
        <end position="246"/>
    </location>
</feature>
<feature type="transmembrane region" description="Helical" evidence="8">
    <location>
        <begin position="313"/>
        <end position="335"/>
    </location>
</feature>
<evidence type="ECO:0000256" key="5">
    <source>
        <dbReference type="ARBA" id="ARBA00022692"/>
    </source>
</evidence>
<comment type="subcellular location">
    <subcellularLocation>
        <location evidence="8">Cell inner membrane</location>
        <topology evidence="8">Multi-pass membrane protein</topology>
    </subcellularLocation>
    <subcellularLocation>
        <location evidence="1">Cell membrane</location>
        <topology evidence="1">Multi-pass membrane protein</topology>
    </subcellularLocation>
</comment>
<dbReference type="GO" id="GO:0140359">
    <property type="term" value="F:ABC-type transporter activity"/>
    <property type="evidence" value="ECO:0007669"/>
    <property type="project" value="InterPro"/>
</dbReference>
<name>A0A557PB24_9VIBR</name>
<dbReference type="Proteomes" id="UP000319828">
    <property type="component" value="Unassembled WGS sequence"/>
</dbReference>
<accession>A0A557PB24</accession>
<dbReference type="PANTHER" id="PTHR30294:SF29">
    <property type="entry name" value="MULTIDRUG ABC TRANSPORTER PERMEASE YBHS-RELATED"/>
    <property type="match status" value="1"/>
</dbReference>
<comment type="caution">
    <text evidence="10">The sequence shown here is derived from an EMBL/GenBank/DDBJ whole genome shotgun (WGS) entry which is preliminary data.</text>
</comment>
<feature type="transmembrane region" description="Helical" evidence="8">
    <location>
        <begin position="258"/>
        <end position="277"/>
    </location>
</feature>
<dbReference type="Pfam" id="PF12698">
    <property type="entry name" value="ABC2_membrane_3"/>
    <property type="match status" value="1"/>
</dbReference>
<dbReference type="PROSITE" id="PS51012">
    <property type="entry name" value="ABC_TM2"/>
    <property type="match status" value="1"/>
</dbReference>
<dbReference type="EMBL" id="VMKJ01000008">
    <property type="protein sequence ID" value="TVO37857.1"/>
    <property type="molecule type" value="Genomic_DNA"/>
</dbReference>
<evidence type="ECO:0000256" key="1">
    <source>
        <dbReference type="ARBA" id="ARBA00004651"/>
    </source>
</evidence>
<keyword evidence="6 8" id="KW-1133">Transmembrane helix</keyword>
<organism evidence="10 11">
    <name type="scientific">Vibrio algivorus</name>
    <dbReference type="NCBI Taxonomy" id="1667024"/>
    <lineage>
        <taxon>Bacteria</taxon>
        <taxon>Pseudomonadati</taxon>
        <taxon>Pseudomonadota</taxon>
        <taxon>Gammaproteobacteria</taxon>
        <taxon>Vibrionales</taxon>
        <taxon>Vibrionaceae</taxon>
        <taxon>Vibrio</taxon>
    </lineage>
</organism>
<dbReference type="RefSeq" id="WP_144387790.1">
    <property type="nucleotide sequence ID" value="NZ_CANNCB010000014.1"/>
</dbReference>
<keyword evidence="3 8" id="KW-0813">Transport</keyword>
<sequence>MINVFRMKAIMMKEFRQLSRDRPTYAMIVMLPLIQLLLFGYAINTVVRHIPVAVVDQSHTQASRWIIESVKASQVVDIIHQYDSSTEAQQAIESGEIRAALVLPHDLAQRQAQGRELGQWMIDGSDSMISSSILALQNLPVSYPEKLGNISADQRSDNTTFAMTVFYNPSQKTALNIVPGLLGVILSMTMVLFTSIAIVRESEQDNLELLITTPVSSLELMIAKIVPYIFVGLLQVTIVLSLGHWIFGVPINGSIIDIFLGSLVFISASLTLGLLISTIAKTQLQAMQLTLFVILPSILMSGFMFPIEGMPVIAQWIAQILPATHYMSLIRALVLKGADLGDLYRDVIWLVCFTVGGIIVAALRFKKTLD</sequence>
<evidence type="ECO:0000256" key="8">
    <source>
        <dbReference type="RuleBase" id="RU361157"/>
    </source>
</evidence>
<comment type="similarity">
    <text evidence="2 8">Belongs to the ABC-2 integral membrane protein family.</text>
</comment>
<dbReference type="InterPro" id="IPR051449">
    <property type="entry name" value="ABC-2_transporter_component"/>
</dbReference>
<feature type="transmembrane region" description="Helical" evidence="8">
    <location>
        <begin position="289"/>
        <end position="307"/>
    </location>
</feature>
<evidence type="ECO:0000313" key="11">
    <source>
        <dbReference type="Proteomes" id="UP000319828"/>
    </source>
</evidence>
<gene>
    <name evidence="10" type="ORF">FOF44_06215</name>
</gene>
<dbReference type="PANTHER" id="PTHR30294">
    <property type="entry name" value="MEMBRANE COMPONENT OF ABC TRANSPORTER YHHJ-RELATED"/>
    <property type="match status" value="1"/>
</dbReference>
<evidence type="ECO:0000256" key="7">
    <source>
        <dbReference type="ARBA" id="ARBA00023136"/>
    </source>
</evidence>
<evidence type="ECO:0000259" key="9">
    <source>
        <dbReference type="PROSITE" id="PS51012"/>
    </source>
</evidence>
<evidence type="ECO:0000256" key="4">
    <source>
        <dbReference type="ARBA" id="ARBA00022475"/>
    </source>
</evidence>
<proteinExistence type="inferred from homology"/>
<dbReference type="InterPro" id="IPR013525">
    <property type="entry name" value="ABC2_TM"/>
</dbReference>
<protein>
    <recommendedName>
        <fullName evidence="8">Transport permease protein</fullName>
    </recommendedName>
</protein>
<reference evidence="10 11" key="1">
    <citation type="submission" date="2019-07" db="EMBL/GenBank/DDBJ databases">
        <title>The draft genome sequence of Vibrio algivorus M1486.</title>
        <authorList>
            <person name="Meng X."/>
        </authorList>
    </citation>
    <scope>NUCLEOTIDE SEQUENCE [LARGE SCALE GENOMIC DNA]</scope>
    <source>
        <strain evidence="10 11">M1486</strain>
    </source>
</reference>
<keyword evidence="7 8" id="KW-0472">Membrane</keyword>
<evidence type="ECO:0000256" key="2">
    <source>
        <dbReference type="ARBA" id="ARBA00007783"/>
    </source>
</evidence>
<dbReference type="OrthoDB" id="9808686at2"/>
<evidence type="ECO:0000256" key="3">
    <source>
        <dbReference type="ARBA" id="ARBA00022448"/>
    </source>
</evidence>